<evidence type="ECO:0000313" key="2">
    <source>
        <dbReference type="EMBL" id="SEJ85882.1"/>
    </source>
</evidence>
<comment type="caution">
    <text evidence="2">The sequence shown here is derived from an EMBL/GenBank/DDBJ whole genome shotgun (WGS) entry which is preliminary data.</text>
</comment>
<keyword evidence="3" id="KW-1185">Reference proteome</keyword>
<dbReference type="Proteomes" id="UP000182932">
    <property type="component" value="Unassembled WGS sequence"/>
</dbReference>
<dbReference type="AlphaFoldDB" id="A0A975WC23"/>
<proteinExistence type="predicted"/>
<feature type="region of interest" description="Disordered" evidence="1">
    <location>
        <begin position="1"/>
        <end position="42"/>
    </location>
</feature>
<feature type="compositionally biased region" description="Basic and acidic residues" evidence="1">
    <location>
        <begin position="32"/>
        <end position="42"/>
    </location>
</feature>
<evidence type="ECO:0000313" key="3">
    <source>
        <dbReference type="Proteomes" id="UP000182932"/>
    </source>
</evidence>
<organism evidence="2 3">
    <name type="scientific">Marinovum algicola</name>
    <dbReference type="NCBI Taxonomy" id="42444"/>
    <lineage>
        <taxon>Bacteria</taxon>
        <taxon>Pseudomonadati</taxon>
        <taxon>Pseudomonadota</taxon>
        <taxon>Alphaproteobacteria</taxon>
        <taxon>Rhodobacterales</taxon>
        <taxon>Roseobacteraceae</taxon>
        <taxon>Marinovum</taxon>
    </lineage>
</organism>
<protein>
    <submittedName>
        <fullName evidence="2">Uncharacterized protein</fullName>
    </submittedName>
</protein>
<evidence type="ECO:0000256" key="1">
    <source>
        <dbReference type="SAM" id="MobiDB-lite"/>
    </source>
</evidence>
<dbReference type="EMBL" id="FNYY01000012">
    <property type="protein sequence ID" value="SEJ85882.1"/>
    <property type="molecule type" value="Genomic_DNA"/>
</dbReference>
<sequence length="42" mass="4547">MRRGLFRPGRAVSAPGAERQTRAQGADGGLRILKEKKQGVAR</sequence>
<gene>
    <name evidence="2" type="ORF">SAMN04487940_11217</name>
</gene>
<reference evidence="2 3" key="1">
    <citation type="submission" date="2016-10" db="EMBL/GenBank/DDBJ databases">
        <authorList>
            <person name="Varghese N."/>
            <person name="Submissions S."/>
        </authorList>
    </citation>
    <scope>NUCLEOTIDE SEQUENCE [LARGE SCALE GENOMIC DNA]</scope>
    <source>
        <strain evidence="2 3">FF3</strain>
    </source>
</reference>
<accession>A0A975WC23</accession>
<name>A0A975WC23_9RHOB</name>